<proteinExistence type="predicted"/>
<reference evidence="1 2" key="1">
    <citation type="submission" date="2019-10" db="EMBL/GenBank/DDBJ databases">
        <authorList>
            <person name="Karimi E."/>
        </authorList>
    </citation>
    <scope>NUCLEOTIDE SEQUENCE [LARGE SCALE GENOMIC DNA]</scope>
    <source>
        <strain evidence="1">Aeromonas sp. 8C</strain>
    </source>
</reference>
<sequence length="56" mass="5798">MAIVVMLTLAGGRLADGLDGGGVLMIAAGFAHDESLLMDPAPARSLITEKESKPWC</sequence>
<name>A0A653L8X6_AERVE</name>
<organism evidence="1 2">
    <name type="scientific">Aeromonas veronii</name>
    <dbReference type="NCBI Taxonomy" id="654"/>
    <lineage>
        <taxon>Bacteria</taxon>
        <taxon>Pseudomonadati</taxon>
        <taxon>Pseudomonadota</taxon>
        <taxon>Gammaproteobacteria</taxon>
        <taxon>Aeromonadales</taxon>
        <taxon>Aeromonadaceae</taxon>
        <taxon>Aeromonas</taxon>
    </lineage>
</organism>
<evidence type="ECO:0000313" key="2">
    <source>
        <dbReference type="Proteomes" id="UP000439123"/>
    </source>
</evidence>
<gene>
    <name evidence="1" type="ORF">AERO8C_50243</name>
</gene>
<dbReference type="EMBL" id="CABWLC010000018">
    <property type="protein sequence ID" value="VXA87541.1"/>
    <property type="molecule type" value="Genomic_DNA"/>
</dbReference>
<protein>
    <submittedName>
        <fullName evidence="1">Uncharacterized protein</fullName>
    </submittedName>
</protein>
<dbReference type="Proteomes" id="UP000439123">
    <property type="component" value="Unassembled WGS sequence"/>
</dbReference>
<evidence type="ECO:0000313" key="1">
    <source>
        <dbReference type="EMBL" id="VXA87541.1"/>
    </source>
</evidence>
<accession>A0A653L8X6</accession>
<dbReference type="AlphaFoldDB" id="A0A653L8X6"/>